<keyword evidence="3" id="KW-1133">Transmembrane helix</keyword>
<feature type="domain" description="Sushi" evidence="5">
    <location>
        <begin position="343"/>
        <end position="410"/>
    </location>
</feature>
<dbReference type="InterPro" id="IPR035976">
    <property type="entry name" value="Sushi/SCR/CCP_sf"/>
</dbReference>
<feature type="transmembrane region" description="Helical" evidence="3">
    <location>
        <begin position="471"/>
        <end position="493"/>
    </location>
</feature>
<proteinExistence type="predicted"/>
<feature type="signal peptide" evidence="4">
    <location>
        <begin position="1"/>
        <end position="22"/>
    </location>
</feature>
<keyword evidence="1" id="KW-1015">Disulfide bond</keyword>
<evidence type="ECO:0000256" key="4">
    <source>
        <dbReference type="SAM" id="SignalP"/>
    </source>
</evidence>
<dbReference type="EnsemblMetazoa" id="G4296.1">
    <property type="protein sequence ID" value="G4296.1:cds"/>
    <property type="gene ID" value="G4296"/>
</dbReference>
<dbReference type="Gene3D" id="2.60.120.260">
    <property type="entry name" value="Galactose-binding domain-like"/>
    <property type="match status" value="1"/>
</dbReference>
<keyword evidence="3" id="KW-0472">Membrane</keyword>
<dbReference type="CDD" id="cd00033">
    <property type="entry name" value="CCP"/>
    <property type="match status" value="1"/>
</dbReference>
<dbReference type="InterPro" id="IPR000436">
    <property type="entry name" value="Sushi_SCR_CCP_dom"/>
</dbReference>
<accession>A0A8W8N4B4</accession>
<dbReference type="AlphaFoldDB" id="A0A8W8N4B4"/>
<evidence type="ECO:0000256" key="3">
    <source>
        <dbReference type="SAM" id="Phobius"/>
    </source>
</evidence>
<evidence type="ECO:0000256" key="2">
    <source>
        <dbReference type="PROSITE-ProRule" id="PRU00302"/>
    </source>
</evidence>
<evidence type="ECO:0000256" key="1">
    <source>
        <dbReference type="ARBA" id="ARBA00023157"/>
    </source>
</evidence>
<sequence>MFRGIKHTSILLAILLCRTLNCQLCNLGKSHRNNTSISSIYVGTGDVRLIAENAFNGQYSDYIPQCAGTQPVAWNQTALWQVTFKSLSMIFKINLIFREGYFRHEKYYVFITNRTVTREELNALNPVYHDEHAWPSFQNTIVFPGGHHGLQVYILVNRTVNNKAHGNYVELCEAEVFGCVHATNDVVPSCNCSNTTMDNKHLVLWDSRIAFGNGTVTLHCYKYYLSIMNLTSQTESELVSILEACDGRQHCTFQTSRKLKKNLIRFNCTDRCVNEAYSNTIPVSQLMTDSDISYNFEVSNNFTAFPKSRILNCAERHVLTNGNLTLQCQREGQWIGEAPVCNVTCQEPIYENSTTIRQSAPSPTYFEDHIFQTYIISYACRKNHRLVKGNLTRVCNESGDWTGDQPVCKSCKCPCERLKSQNFITDPQVLQNRIKEMEKELKINEKALSTTVRKKTCAKDERKSAKGIGSVLGIGIIALVVSIIVCSDIPILYRHIRYGPESG</sequence>
<protein>
    <recommendedName>
        <fullName evidence="5">Sushi domain-containing protein</fullName>
    </recommendedName>
</protein>
<dbReference type="PROSITE" id="PS50923">
    <property type="entry name" value="SUSHI"/>
    <property type="match status" value="1"/>
</dbReference>
<evidence type="ECO:0000259" key="5">
    <source>
        <dbReference type="PROSITE" id="PS50923"/>
    </source>
</evidence>
<dbReference type="Pfam" id="PF00084">
    <property type="entry name" value="Sushi"/>
    <property type="match status" value="2"/>
</dbReference>
<dbReference type="Gene3D" id="2.10.70.10">
    <property type="entry name" value="Complement Module, domain 1"/>
    <property type="match status" value="2"/>
</dbReference>
<keyword evidence="2" id="KW-0768">Sushi</keyword>
<dbReference type="SUPFAM" id="SSF57535">
    <property type="entry name" value="Complement control module/SCR domain"/>
    <property type="match status" value="2"/>
</dbReference>
<keyword evidence="7" id="KW-1185">Reference proteome</keyword>
<keyword evidence="3" id="KW-0812">Transmembrane</keyword>
<name>A0A8W8N4B4_MAGGI</name>
<comment type="caution">
    <text evidence="2">Lacks conserved residue(s) required for the propagation of feature annotation.</text>
</comment>
<feature type="chain" id="PRO_5036445838" description="Sushi domain-containing protein" evidence="4">
    <location>
        <begin position="23"/>
        <end position="503"/>
    </location>
</feature>
<organism evidence="6 7">
    <name type="scientific">Magallana gigas</name>
    <name type="common">Pacific oyster</name>
    <name type="synonym">Crassostrea gigas</name>
    <dbReference type="NCBI Taxonomy" id="29159"/>
    <lineage>
        <taxon>Eukaryota</taxon>
        <taxon>Metazoa</taxon>
        <taxon>Spiralia</taxon>
        <taxon>Lophotrochozoa</taxon>
        <taxon>Mollusca</taxon>
        <taxon>Bivalvia</taxon>
        <taxon>Autobranchia</taxon>
        <taxon>Pteriomorphia</taxon>
        <taxon>Ostreida</taxon>
        <taxon>Ostreoidea</taxon>
        <taxon>Ostreidae</taxon>
        <taxon>Magallana</taxon>
    </lineage>
</organism>
<dbReference type="Proteomes" id="UP000005408">
    <property type="component" value="Unassembled WGS sequence"/>
</dbReference>
<evidence type="ECO:0000313" key="6">
    <source>
        <dbReference type="EnsemblMetazoa" id="G4296.1:cds"/>
    </source>
</evidence>
<evidence type="ECO:0000313" key="7">
    <source>
        <dbReference type="Proteomes" id="UP000005408"/>
    </source>
</evidence>
<keyword evidence="4" id="KW-0732">Signal</keyword>
<reference evidence="6" key="1">
    <citation type="submission" date="2022-08" db="UniProtKB">
        <authorList>
            <consortium name="EnsemblMetazoa"/>
        </authorList>
    </citation>
    <scope>IDENTIFICATION</scope>
    <source>
        <strain evidence="6">05x7-T-G4-1.051#20</strain>
    </source>
</reference>